<reference evidence="1 2" key="1">
    <citation type="submission" date="2021-03" db="EMBL/GenBank/DDBJ databases">
        <title>Complete genome of Polaribacter_sp.SM13.</title>
        <authorList>
            <person name="Jeong S.W."/>
            <person name="Bae J.W."/>
        </authorList>
    </citation>
    <scope>NUCLEOTIDE SEQUENCE [LARGE SCALE GENOMIC DNA]</scope>
    <source>
        <strain evidence="1 2">SM13</strain>
    </source>
</reference>
<dbReference type="AlphaFoldDB" id="A0A975H6A1"/>
<dbReference type="Proteomes" id="UP000663920">
    <property type="component" value="Chromosome"/>
</dbReference>
<accession>A0A975H6A1</accession>
<keyword evidence="2" id="KW-1185">Reference proteome</keyword>
<dbReference type="KEGG" id="pcea:J3359_13265"/>
<protein>
    <submittedName>
        <fullName evidence="1">Uncharacterized protein</fullName>
    </submittedName>
</protein>
<evidence type="ECO:0000313" key="1">
    <source>
        <dbReference type="EMBL" id="QTE21778.1"/>
    </source>
</evidence>
<evidence type="ECO:0000313" key="2">
    <source>
        <dbReference type="Proteomes" id="UP000663920"/>
    </source>
</evidence>
<dbReference type="RefSeq" id="WP_208077329.1">
    <property type="nucleotide sequence ID" value="NZ_CP071869.1"/>
</dbReference>
<sequence>MKACPRCKSVSRHRMRRKGIARLIPRSKAYACDNCNVEYTWISFINRSFKM</sequence>
<name>A0A975H6A1_9FLAO</name>
<gene>
    <name evidence="1" type="ORF">J3359_13265</name>
</gene>
<organism evidence="1 2">
    <name type="scientific">Polaribacter cellanae</name>
    <dbReference type="NCBI Taxonomy" id="2818493"/>
    <lineage>
        <taxon>Bacteria</taxon>
        <taxon>Pseudomonadati</taxon>
        <taxon>Bacteroidota</taxon>
        <taxon>Flavobacteriia</taxon>
        <taxon>Flavobacteriales</taxon>
        <taxon>Flavobacteriaceae</taxon>
    </lineage>
</organism>
<dbReference type="EMBL" id="CP071869">
    <property type="protein sequence ID" value="QTE21778.1"/>
    <property type="molecule type" value="Genomic_DNA"/>
</dbReference>
<proteinExistence type="predicted"/>